<dbReference type="RefSeq" id="WP_146299847.1">
    <property type="nucleotide sequence ID" value="NZ_CP042301.2"/>
</dbReference>
<evidence type="ECO:0000313" key="2">
    <source>
        <dbReference type="EMBL" id="QDZ01202.1"/>
    </source>
</evidence>
<keyword evidence="1" id="KW-1133">Transmembrane helix</keyword>
<evidence type="ECO:0000313" key="3">
    <source>
        <dbReference type="Proteomes" id="UP000321389"/>
    </source>
</evidence>
<dbReference type="EMBL" id="CP042301">
    <property type="protein sequence ID" value="QDZ01202.1"/>
    <property type="molecule type" value="Genomic_DNA"/>
</dbReference>
<name>A0A5B8L0H5_9HYPH</name>
<accession>A0A5B8L0H5</accession>
<keyword evidence="3" id="KW-1185">Reference proteome</keyword>
<dbReference type="Proteomes" id="UP000321389">
    <property type="component" value="Chromosome"/>
</dbReference>
<keyword evidence="1" id="KW-0472">Membrane</keyword>
<dbReference type="AlphaFoldDB" id="A0A5B8L0H5"/>
<dbReference type="PANTHER" id="PTHR34980">
    <property type="entry name" value="INNER MEMBRANE PROTEIN-RELATED-RELATED"/>
    <property type="match status" value="1"/>
</dbReference>
<protein>
    <submittedName>
        <fullName evidence="2">DUF805 domain-containing protein</fullName>
    </submittedName>
</protein>
<reference evidence="2" key="1">
    <citation type="submission" date="2020-04" db="EMBL/GenBank/DDBJ databases">
        <title>Nitratireductor sp. nov. isolated from mangrove soil.</title>
        <authorList>
            <person name="Ye Y."/>
        </authorList>
    </citation>
    <scope>NUCLEOTIDE SEQUENCE</scope>
    <source>
        <strain evidence="2">SY7</strain>
    </source>
</reference>
<evidence type="ECO:0000256" key="1">
    <source>
        <dbReference type="SAM" id="Phobius"/>
    </source>
</evidence>
<keyword evidence="1" id="KW-0812">Transmembrane</keyword>
<feature type="transmembrane region" description="Helical" evidence="1">
    <location>
        <begin position="85"/>
        <end position="108"/>
    </location>
</feature>
<dbReference type="Pfam" id="PF05656">
    <property type="entry name" value="DUF805"/>
    <property type="match status" value="1"/>
</dbReference>
<feature type="transmembrane region" description="Helical" evidence="1">
    <location>
        <begin position="54"/>
        <end position="73"/>
    </location>
</feature>
<dbReference type="GO" id="GO:0005886">
    <property type="term" value="C:plasma membrane"/>
    <property type="evidence" value="ECO:0007669"/>
    <property type="project" value="TreeGrafter"/>
</dbReference>
<feature type="transmembrane region" description="Helical" evidence="1">
    <location>
        <begin position="21"/>
        <end position="42"/>
    </location>
</feature>
<gene>
    <name evidence="2" type="ORF">FQ775_12895</name>
</gene>
<dbReference type="KEGG" id="niy:FQ775_12895"/>
<proteinExistence type="predicted"/>
<dbReference type="InterPro" id="IPR008523">
    <property type="entry name" value="DUF805"/>
</dbReference>
<dbReference type="OrthoDB" id="9812349at2"/>
<sequence length="123" mass="13484">MPDIQQLYWLFFKVGGRISRAAYLLGGLLANLVPAFLLYRFVLAQEESPESGAWALSFFAAGLVCVWAIFALSVKRLHDFGKPGVFAITLFIPVISYIAFIAFCLIPGDPGPNRYGATSNSPH</sequence>
<organism evidence="2 3">
    <name type="scientific">Nitratireductor mangrovi</name>
    <dbReference type="NCBI Taxonomy" id="2599600"/>
    <lineage>
        <taxon>Bacteria</taxon>
        <taxon>Pseudomonadati</taxon>
        <taxon>Pseudomonadota</taxon>
        <taxon>Alphaproteobacteria</taxon>
        <taxon>Hyphomicrobiales</taxon>
        <taxon>Phyllobacteriaceae</taxon>
        <taxon>Nitratireductor</taxon>
    </lineage>
</organism>